<dbReference type="Gene3D" id="3.30.60.20">
    <property type="match status" value="1"/>
</dbReference>
<dbReference type="AlphaFoldDB" id="A0A5A8DND9"/>
<dbReference type="GO" id="GO:0046872">
    <property type="term" value="F:metal ion binding"/>
    <property type="evidence" value="ECO:0007669"/>
    <property type="project" value="UniProtKB-KW"/>
</dbReference>
<dbReference type="OrthoDB" id="439028at2759"/>
<dbReference type="PROSITE" id="PS00603">
    <property type="entry name" value="TK_CELLULAR_TYPE"/>
    <property type="match status" value="1"/>
</dbReference>
<evidence type="ECO:0000256" key="10">
    <source>
        <dbReference type="ARBA" id="ARBA00048254"/>
    </source>
</evidence>
<feature type="region of interest" description="Disordered" evidence="13">
    <location>
        <begin position="193"/>
        <end position="283"/>
    </location>
</feature>
<proteinExistence type="inferred from homology"/>
<evidence type="ECO:0000256" key="3">
    <source>
        <dbReference type="ARBA" id="ARBA00022634"/>
    </source>
</evidence>
<evidence type="ECO:0000256" key="9">
    <source>
        <dbReference type="ARBA" id="ARBA00022840"/>
    </source>
</evidence>
<reference evidence="18 19" key="1">
    <citation type="submission" date="2019-07" db="EMBL/GenBank/DDBJ databases">
        <title>Genomes of Cafeteria roenbergensis.</title>
        <authorList>
            <person name="Fischer M.G."/>
            <person name="Hackl T."/>
            <person name="Roman M."/>
        </authorList>
    </citation>
    <scope>NUCLEOTIDE SEQUENCE [LARGE SCALE GENOMIC DNA]</scope>
    <source>
        <strain evidence="14 19">BVI</strain>
        <strain evidence="15 21">Cflag</strain>
        <strain evidence="17 18">E4-10P</strain>
        <strain evidence="16 20">RCC970-E3</strain>
    </source>
</reference>
<keyword evidence="5" id="KW-0479">Metal-binding</keyword>
<evidence type="ECO:0000256" key="4">
    <source>
        <dbReference type="ARBA" id="ARBA00022679"/>
    </source>
</evidence>
<evidence type="ECO:0000256" key="12">
    <source>
        <dbReference type="RuleBase" id="RU004165"/>
    </source>
</evidence>
<dbReference type="Proteomes" id="UP000322899">
    <property type="component" value="Unassembled WGS sequence"/>
</dbReference>
<evidence type="ECO:0000313" key="17">
    <source>
        <dbReference type="EMBL" id="KAA0173735.1"/>
    </source>
</evidence>
<dbReference type="GO" id="GO:0042802">
    <property type="term" value="F:identical protein binding"/>
    <property type="evidence" value="ECO:0007669"/>
    <property type="project" value="UniProtKB-ARBA"/>
</dbReference>
<dbReference type="GO" id="GO:0004797">
    <property type="term" value="F:thymidine kinase activity"/>
    <property type="evidence" value="ECO:0007669"/>
    <property type="project" value="UniProtKB-EC"/>
</dbReference>
<dbReference type="PANTHER" id="PTHR11441">
    <property type="entry name" value="THYMIDINE KINASE"/>
    <property type="match status" value="1"/>
</dbReference>
<keyword evidence="4 11" id="KW-0808">Transferase</keyword>
<dbReference type="OMA" id="NTEANCR"/>
<dbReference type="Proteomes" id="UP000323011">
    <property type="component" value="Unassembled WGS sequence"/>
</dbReference>
<dbReference type="FunFam" id="3.40.50.300:FF:001270">
    <property type="entry name" value="Thymidine kinase"/>
    <property type="match status" value="1"/>
</dbReference>
<organism evidence="16 20">
    <name type="scientific">Cafeteria roenbergensis</name>
    <name type="common">Marine flagellate</name>
    <dbReference type="NCBI Taxonomy" id="33653"/>
    <lineage>
        <taxon>Eukaryota</taxon>
        <taxon>Sar</taxon>
        <taxon>Stramenopiles</taxon>
        <taxon>Bigyra</taxon>
        <taxon>Opalozoa</taxon>
        <taxon>Bicosoecida</taxon>
        <taxon>Cafeteriaceae</taxon>
        <taxon>Cafeteria</taxon>
    </lineage>
</organism>
<sequence length="283" mass="29755">MAITRRNANVGSIQLILGPMFSGKTTELLRRTRRFVHAGSNCLVIKFKADTRYSEDEAATHDGVTHTARSASVLAELGSDWEAFDVISIDEAQFFPDAVEFAEAAASAGKTVLVCGLDADFRRRPFGRILELVPVAEHVHKLTAVCATCGDDASFTMRVTRDETVEVIGGWEAYRPACRGCFRAPEAAEEAATPVAAATELPSEVGTSSSGDKGAAGHPLASDTLQLAAASGGESDSDEEHCESSRPCTPPGRVRTQGSPGKEDSSPSSGSDPGSPAQVPMEA</sequence>
<dbReference type="PANTHER" id="PTHR11441:SF0">
    <property type="entry name" value="THYMIDINE KINASE, CYTOSOLIC"/>
    <property type="match status" value="1"/>
</dbReference>
<dbReference type="GO" id="GO:0005524">
    <property type="term" value="F:ATP binding"/>
    <property type="evidence" value="ECO:0007669"/>
    <property type="project" value="UniProtKB-KW"/>
</dbReference>
<dbReference type="Gene3D" id="3.40.50.300">
    <property type="entry name" value="P-loop containing nucleotide triphosphate hydrolases"/>
    <property type="match status" value="1"/>
</dbReference>
<dbReference type="EMBL" id="VLTL01000037">
    <property type="protein sequence ID" value="KAA0166956.1"/>
    <property type="molecule type" value="Genomic_DNA"/>
</dbReference>
<evidence type="ECO:0000256" key="8">
    <source>
        <dbReference type="ARBA" id="ARBA00022833"/>
    </source>
</evidence>
<evidence type="ECO:0000313" key="21">
    <source>
        <dbReference type="Proteomes" id="UP000325113"/>
    </source>
</evidence>
<dbReference type="InterPro" id="IPR027417">
    <property type="entry name" value="P-loop_NTPase"/>
</dbReference>
<dbReference type="Proteomes" id="UP000325113">
    <property type="component" value="Unassembled WGS sequence"/>
</dbReference>
<keyword evidence="19" id="KW-1185">Reference proteome</keyword>
<gene>
    <name evidence="17" type="ORF">FNF27_04884</name>
    <name evidence="16" type="ORF">FNF28_03027</name>
    <name evidence="14" type="ORF">FNF29_05295</name>
    <name evidence="15" type="ORF">FNF31_06733</name>
</gene>
<keyword evidence="8" id="KW-0862">Zinc</keyword>
<dbReference type="InterPro" id="IPR020633">
    <property type="entry name" value="Thymidine_kinase_CS"/>
</dbReference>
<evidence type="ECO:0000313" key="18">
    <source>
        <dbReference type="Proteomes" id="UP000322899"/>
    </source>
</evidence>
<evidence type="ECO:0000313" key="14">
    <source>
        <dbReference type="EMBL" id="KAA0150282.1"/>
    </source>
</evidence>
<evidence type="ECO:0000256" key="13">
    <source>
        <dbReference type="SAM" id="MobiDB-lite"/>
    </source>
</evidence>
<dbReference type="EMBL" id="VLTN01000035">
    <property type="protein sequence ID" value="KAA0150282.1"/>
    <property type="molecule type" value="Genomic_DNA"/>
</dbReference>
<evidence type="ECO:0000313" key="19">
    <source>
        <dbReference type="Proteomes" id="UP000323011"/>
    </source>
</evidence>
<comment type="caution">
    <text evidence="16">The sequence shown here is derived from an EMBL/GenBank/DDBJ whole genome shotgun (WGS) entry which is preliminary data.</text>
</comment>
<dbReference type="EMBL" id="VLTO01000030">
    <property type="protein sequence ID" value="KAA0173735.1"/>
    <property type="molecule type" value="Genomic_DNA"/>
</dbReference>
<evidence type="ECO:0000256" key="6">
    <source>
        <dbReference type="ARBA" id="ARBA00022741"/>
    </source>
</evidence>
<keyword evidence="6 11" id="KW-0547">Nucleotide-binding</keyword>
<evidence type="ECO:0000313" key="20">
    <source>
        <dbReference type="Proteomes" id="UP000324907"/>
    </source>
</evidence>
<evidence type="ECO:0000313" key="15">
    <source>
        <dbReference type="EMBL" id="KAA0151974.1"/>
    </source>
</evidence>
<dbReference type="GO" id="GO:0071897">
    <property type="term" value="P:DNA biosynthetic process"/>
    <property type="evidence" value="ECO:0007669"/>
    <property type="project" value="UniProtKB-KW"/>
</dbReference>
<dbReference type="GO" id="GO:0046104">
    <property type="term" value="P:thymidine metabolic process"/>
    <property type="evidence" value="ECO:0007669"/>
    <property type="project" value="TreeGrafter"/>
</dbReference>
<dbReference type="EC" id="2.7.1.21" evidence="2 11"/>
<dbReference type="EMBL" id="VLTM01000110">
    <property type="protein sequence ID" value="KAA0151974.1"/>
    <property type="molecule type" value="Genomic_DNA"/>
</dbReference>
<name>A0A5A8DND9_CAFRO</name>
<evidence type="ECO:0000256" key="5">
    <source>
        <dbReference type="ARBA" id="ARBA00022723"/>
    </source>
</evidence>
<dbReference type="SUPFAM" id="SSF52540">
    <property type="entry name" value="P-loop containing nucleoside triphosphate hydrolases"/>
    <property type="match status" value="1"/>
</dbReference>
<dbReference type="Pfam" id="PF00265">
    <property type="entry name" value="TK"/>
    <property type="match status" value="1"/>
</dbReference>
<comment type="catalytic activity">
    <reaction evidence="10 11">
        <text>thymidine + ATP = dTMP + ADP + H(+)</text>
        <dbReference type="Rhea" id="RHEA:19129"/>
        <dbReference type="ChEBI" id="CHEBI:15378"/>
        <dbReference type="ChEBI" id="CHEBI:17748"/>
        <dbReference type="ChEBI" id="CHEBI:30616"/>
        <dbReference type="ChEBI" id="CHEBI:63528"/>
        <dbReference type="ChEBI" id="CHEBI:456216"/>
        <dbReference type="EC" id="2.7.1.21"/>
    </reaction>
</comment>
<keyword evidence="3 11" id="KW-0237">DNA synthesis</keyword>
<dbReference type="Proteomes" id="UP000324907">
    <property type="component" value="Unassembled WGS sequence"/>
</dbReference>
<evidence type="ECO:0000256" key="1">
    <source>
        <dbReference type="ARBA" id="ARBA00007587"/>
    </source>
</evidence>
<evidence type="ECO:0000256" key="7">
    <source>
        <dbReference type="ARBA" id="ARBA00022777"/>
    </source>
</evidence>
<dbReference type="InterPro" id="IPR001267">
    <property type="entry name" value="Thymidine_kinase"/>
</dbReference>
<accession>A0A5A8DND9</accession>
<comment type="similarity">
    <text evidence="1 12">Belongs to the thymidine kinase family.</text>
</comment>
<evidence type="ECO:0000256" key="11">
    <source>
        <dbReference type="RuleBase" id="RU000544"/>
    </source>
</evidence>
<keyword evidence="7 11" id="KW-0418">Kinase</keyword>
<feature type="compositionally biased region" description="Low complexity" evidence="13">
    <location>
        <begin position="266"/>
        <end position="276"/>
    </location>
</feature>
<protein>
    <recommendedName>
        <fullName evidence="2 11">Thymidine kinase</fullName>
        <ecNumber evidence="2 11">2.7.1.21</ecNumber>
    </recommendedName>
</protein>
<evidence type="ECO:0000313" key="16">
    <source>
        <dbReference type="EMBL" id="KAA0166956.1"/>
    </source>
</evidence>
<dbReference type="SUPFAM" id="SSF57716">
    <property type="entry name" value="Glucocorticoid receptor-like (DNA-binding domain)"/>
    <property type="match status" value="1"/>
</dbReference>
<evidence type="ECO:0000256" key="2">
    <source>
        <dbReference type="ARBA" id="ARBA00012118"/>
    </source>
</evidence>
<keyword evidence="9 11" id="KW-0067">ATP-binding</keyword>